<organism evidence="2 3">
    <name type="scientific">Desulfosporosinus lacus DSM 15449</name>
    <dbReference type="NCBI Taxonomy" id="1121420"/>
    <lineage>
        <taxon>Bacteria</taxon>
        <taxon>Bacillati</taxon>
        <taxon>Bacillota</taxon>
        <taxon>Clostridia</taxon>
        <taxon>Eubacteriales</taxon>
        <taxon>Desulfitobacteriaceae</taxon>
        <taxon>Desulfosporosinus</taxon>
    </lineage>
</organism>
<protein>
    <recommendedName>
        <fullName evidence="4">Phage integrase, N-terminal SAM-like domain</fullName>
    </recommendedName>
</protein>
<dbReference type="AlphaFoldDB" id="A0A1M5ZY90"/>
<reference evidence="3" key="1">
    <citation type="submission" date="2016-11" db="EMBL/GenBank/DDBJ databases">
        <authorList>
            <person name="Varghese N."/>
            <person name="Submissions S."/>
        </authorList>
    </citation>
    <scope>NUCLEOTIDE SEQUENCE [LARGE SCALE GENOMIC DNA]</scope>
    <source>
        <strain evidence="3">DSM 15449</strain>
    </source>
</reference>
<keyword evidence="1" id="KW-0812">Transmembrane</keyword>
<keyword evidence="1" id="KW-1133">Transmembrane helix</keyword>
<feature type="transmembrane region" description="Helical" evidence="1">
    <location>
        <begin position="57"/>
        <end position="76"/>
    </location>
</feature>
<dbReference type="EMBL" id="FQXJ01000016">
    <property type="protein sequence ID" value="SHI29210.1"/>
    <property type="molecule type" value="Genomic_DNA"/>
</dbReference>
<feature type="transmembrane region" description="Helical" evidence="1">
    <location>
        <begin position="88"/>
        <end position="109"/>
    </location>
</feature>
<evidence type="ECO:0000256" key="1">
    <source>
        <dbReference type="SAM" id="Phobius"/>
    </source>
</evidence>
<proteinExistence type="predicted"/>
<evidence type="ECO:0008006" key="4">
    <source>
        <dbReference type="Google" id="ProtNLM"/>
    </source>
</evidence>
<evidence type="ECO:0000313" key="3">
    <source>
        <dbReference type="Proteomes" id="UP000183954"/>
    </source>
</evidence>
<keyword evidence="1" id="KW-0472">Membrane</keyword>
<sequence length="130" mass="15061">MSQTAQPLSSHLQKMKIEMELRGYSPQTQRHYLCHLRQLEKHTNKLPSKSLLTNSKFFFITVLSPASATVIPTFLVMRLNSFLTKCSITTGPTMLLSVLNVLKSFLMYFPKTKFSLLSIRWLILNTKQFY</sequence>
<dbReference type="Proteomes" id="UP000183954">
    <property type="component" value="Unassembled WGS sequence"/>
</dbReference>
<accession>A0A1M5ZY90</accession>
<gene>
    <name evidence="2" type="ORF">SAMN02746098_03812</name>
</gene>
<evidence type="ECO:0000313" key="2">
    <source>
        <dbReference type="EMBL" id="SHI29210.1"/>
    </source>
</evidence>
<name>A0A1M5ZY90_9FIRM</name>
<keyword evidence="3" id="KW-1185">Reference proteome</keyword>